<accession>A0ACB9ML32</accession>
<reference evidence="1 2" key="1">
    <citation type="journal article" date="2022" name="DNA Res.">
        <title>Chromosomal-level genome assembly of the orchid tree Bauhinia variegata (Leguminosae; Cercidoideae) supports the allotetraploid origin hypothesis of Bauhinia.</title>
        <authorList>
            <person name="Zhong Y."/>
            <person name="Chen Y."/>
            <person name="Zheng D."/>
            <person name="Pang J."/>
            <person name="Liu Y."/>
            <person name="Luo S."/>
            <person name="Meng S."/>
            <person name="Qian L."/>
            <person name="Wei D."/>
            <person name="Dai S."/>
            <person name="Zhou R."/>
        </authorList>
    </citation>
    <scope>NUCLEOTIDE SEQUENCE [LARGE SCALE GENOMIC DNA]</scope>
    <source>
        <strain evidence="1">BV-YZ2020</strain>
    </source>
</reference>
<keyword evidence="2" id="KW-1185">Reference proteome</keyword>
<gene>
    <name evidence="1" type="ORF">L6164_023869</name>
</gene>
<dbReference type="EMBL" id="CM039434">
    <property type="protein sequence ID" value="KAI4324318.1"/>
    <property type="molecule type" value="Genomic_DNA"/>
</dbReference>
<name>A0ACB9ML32_BAUVA</name>
<organism evidence="1 2">
    <name type="scientific">Bauhinia variegata</name>
    <name type="common">Purple orchid tree</name>
    <name type="synonym">Phanera variegata</name>
    <dbReference type="NCBI Taxonomy" id="167791"/>
    <lineage>
        <taxon>Eukaryota</taxon>
        <taxon>Viridiplantae</taxon>
        <taxon>Streptophyta</taxon>
        <taxon>Embryophyta</taxon>
        <taxon>Tracheophyta</taxon>
        <taxon>Spermatophyta</taxon>
        <taxon>Magnoliopsida</taxon>
        <taxon>eudicotyledons</taxon>
        <taxon>Gunneridae</taxon>
        <taxon>Pentapetalae</taxon>
        <taxon>rosids</taxon>
        <taxon>fabids</taxon>
        <taxon>Fabales</taxon>
        <taxon>Fabaceae</taxon>
        <taxon>Cercidoideae</taxon>
        <taxon>Cercideae</taxon>
        <taxon>Bauhiniinae</taxon>
        <taxon>Bauhinia</taxon>
    </lineage>
</organism>
<evidence type="ECO:0000313" key="1">
    <source>
        <dbReference type="EMBL" id="KAI4324318.1"/>
    </source>
</evidence>
<comment type="caution">
    <text evidence="1">The sequence shown here is derived from an EMBL/GenBank/DDBJ whole genome shotgun (WGS) entry which is preliminary data.</text>
</comment>
<proteinExistence type="predicted"/>
<dbReference type="Proteomes" id="UP000828941">
    <property type="component" value="Chromosome 9"/>
</dbReference>
<sequence length="502" mass="55546">MAMEFESSYEIAATADFIHTHNVSRVALQFPDHLLKDSTRVVAALRKRLEDFDGKGKDVGLFVMADTTYGSCCVDEVGASRINADCVIHYGHACLSLTTTLPAFFVFGKAPISVNDCVEAISNYALTYSKPIMVLFGLEYAHSIDQIKKAVLEASKSWRSDLKSEILFADVSSSVLFPSKDIQNSNELQEPARGCNGHGSSFGGSDTTTRYNVGGLAWNLPVGKIMEDNFIFWIGPDNSAFANTVLTFNACEIVRYDANENQMVTDLSQQRRILKRRYYLVERAKDANIVGILVGTLGVAGYLRIIHQMKELITGAGKKAYTLVMGRPNPAKLANFPECDVFIYVSCAQTALLDSKDYLAPVITPFEATIAFSRGSQWTGDYVMEFQNLINLPPVEVGNKADEARFSFLQGGYIEDVDNQENDEEEKEALALVNATEKALQLRNNSNSLVKGNARSGAEFFAGRSYQGLNMDPENSSPEPYLKGRRGRASMYEDERSRHETS</sequence>
<evidence type="ECO:0000313" key="2">
    <source>
        <dbReference type="Proteomes" id="UP000828941"/>
    </source>
</evidence>
<protein>
    <submittedName>
        <fullName evidence="1">Uncharacterized protein</fullName>
    </submittedName>
</protein>